<evidence type="ECO:0000313" key="2">
    <source>
        <dbReference type="EMBL" id="MCE7007920.1"/>
    </source>
</evidence>
<protein>
    <submittedName>
        <fullName evidence="2">Uncharacterized protein</fullName>
    </submittedName>
</protein>
<keyword evidence="1" id="KW-0812">Transmembrane</keyword>
<dbReference type="Proteomes" id="UP001521150">
    <property type="component" value="Unassembled WGS sequence"/>
</dbReference>
<dbReference type="RefSeq" id="WP_233729474.1">
    <property type="nucleotide sequence ID" value="NZ_JAJVCN010000003.1"/>
</dbReference>
<accession>A0ABS8ZJD1</accession>
<keyword evidence="1" id="KW-0472">Membrane</keyword>
<feature type="transmembrane region" description="Helical" evidence="1">
    <location>
        <begin position="7"/>
        <end position="25"/>
    </location>
</feature>
<dbReference type="EMBL" id="JAJVCN010000003">
    <property type="protein sequence ID" value="MCE7007920.1"/>
    <property type="molecule type" value="Genomic_DNA"/>
</dbReference>
<sequence>MNAKTSATILIILSIAFGGVIGILGTVGSDAVTTVAVIGGAILALLWVARGLLTRSANRG</sequence>
<feature type="transmembrane region" description="Helical" evidence="1">
    <location>
        <begin position="31"/>
        <end position="53"/>
    </location>
</feature>
<gene>
    <name evidence="2" type="ORF">LWC34_34630</name>
</gene>
<proteinExistence type="predicted"/>
<name>A0ABS8ZJD1_9PSEU</name>
<keyword evidence="1" id="KW-1133">Transmembrane helix</keyword>
<evidence type="ECO:0000313" key="3">
    <source>
        <dbReference type="Proteomes" id="UP001521150"/>
    </source>
</evidence>
<comment type="caution">
    <text evidence="2">The sequence shown here is derived from an EMBL/GenBank/DDBJ whole genome shotgun (WGS) entry which is preliminary data.</text>
</comment>
<keyword evidence="3" id="KW-1185">Reference proteome</keyword>
<organism evidence="2 3">
    <name type="scientific">Kibdelosporangium philippinense</name>
    <dbReference type="NCBI Taxonomy" id="211113"/>
    <lineage>
        <taxon>Bacteria</taxon>
        <taxon>Bacillati</taxon>
        <taxon>Actinomycetota</taxon>
        <taxon>Actinomycetes</taxon>
        <taxon>Pseudonocardiales</taxon>
        <taxon>Pseudonocardiaceae</taxon>
        <taxon>Kibdelosporangium</taxon>
    </lineage>
</organism>
<reference evidence="2 3" key="1">
    <citation type="submission" date="2021-12" db="EMBL/GenBank/DDBJ databases">
        <title>Genome sequence of Kibdelosporangium philippinense ATCC 49844.</title>
        <authorList>
            <person name="Fedorov E.A."/>
            <person name="Omeragic M."/>
            <person name="Shalygina K.F."/>
            <person name="Maclea K.S."/>
        </authorList>
    </citation>
    <scope>NUCLEOTIDE SEQUENCE [LARGE SCALE GENOMIC DNA]</scope>
    <source>
        <strain evidence="2 3">ATCC 49844</strain>
    </source>
</reference>
<evidence type="ECO:0000256" key="1">
    <source>
        <dbReference type="SAM" id="Phobius"/>
    </source>
</evidence>